<proteinExistence type="predicted"/>
<organism evidence="2 3">
    <name type="scientific">Cudoniella acicularis</name>
    <dbReference type="NCBI Taxonomy" id="354080"/>
    <lineage>
        <taxon>Eukaryota</taxon>
        <taxon>Fungi</taxon>
        <taxon>Dikarya</taxon>
        <taxon>Ascomycota</taxon>
        <taxon>Pezizomycotina</taxon>
        <taxon>Leotiomycetes</taxon>
        <taxon>Helotiales</taxon>
        <taxon>Tricladiaceae</taxon>
        <taxon>Cudoniella</taxon>
    </lineage>
</organism>
<feature type="region of interest" description="Disordered" evidence="1">
    <location>
        <begin position="50"/>
        <end position="94"/>
    </location>
</feature>
<comment type="caution">
    <text evidence="2">The sequence shown here is derived from an EMBL/GenBank/DDBJ whole genome shotgun (WGS) entry which is preliminary data.</text>
</comment>
<evidence type="ECO:0000256" key="1">
    <source>
        <dbReference type="SAM" id="MobiDB-lite"/>
    </source>
</evidence>
<accession>A0A8H4RAS3</accession>
<dbReference type="EMBL" id="JAAMPI010001114">
    <property type="protein sequence ID" value="KAF4626642.1"/>
    <property type="molecule type" value="Genomic_DNA"/>
</dbReference>
<dbReference type="AlphaFoldDB" id="A0A8H4RAS3"/>
<evidence type="ECO:0000313" key="2">
    <source>
        <dbReference type="EMBL" id="KAF4626642.1"/>
    </source>
</evidence>
<gene>
    <name evidence="2" type="ORF">G7Y89_g11513</name>
</gene>
<evidence type="ECO:0000313" key="3">
    <source>
        <dbReference type="Proteomes" id="UP000566819"/>
    </source>
</evidence>
<protein>
    <submittedName>
        <fullName evidence="2">Uncharacterized protein</fullName>
    </submittedName>
</protein>
<reference evidence="2 3" key="1">
    <citation type="submission" date="2020-03" db="EMBL/GenBank/DDBJ databases">
        <title>Draft Genome Sequence of Cudoniella acicularis.</title>
        <authorList>
            <person name="Buettner E."/>
            <person name="Kellner H."/>
        </authorList>
    </citation>
    <scope>NUCLEOTIDE SEQUENCE [LARGE SCALE GENOMIC DNA]</scope>
    <source>
        <strain evidence="2 3">DSM 108380</strain>
    </source>
</reference>
<dbReference type="Proteomes" id="UP000566819">
    <property type="component" value="Unassembled WGS sequence"/>
</dbReference>
<sequence length="94" mass="10542">MERYYVENVEKRPFDPLIDVPPMDYALQRAPLKLLTDESVGLIRPSYCHRPGSEYPPRPTEPFVLQHPDVSPTNPFVATPPANGTPKPSTDLVA</sequence>
<name>A0A8H4RAS3_9HELO</name>
<keyword evidence="3" id="KW-1185">Reference proteome</keyword>